<proteinExistence type="predicted"/>
<accession>A0AAU8JXA8</accession>
<protein>
    <submittedName>
        <fullName evidence="1">Uncharacterized protein</fullName>
    </submittedName>
</protein>
<organism evidence="1">
    <name type="scientific">Kitasatospora camelliae</name>
    <dbReference type="NCBI Taxonomy" id="3156397"/>
    <lineage>
        <taxon>Bacteria</taxon>
        <taxon>Bacillati</taxon>
        <taxon>Actinomycetota</taxon>
        <taxon>Actinomycetes</taxon>
        <taxon>Kitasatosporales</taxon>
        <taxon>Streptomycetaceae</taxon>
        <taxon>Kitasatospora</taxon>
    </lineage>
</organism>
<reference evidence="1" key="1">
    <citation type="submission" date="2024-06" db="EMBL/GenBank/DDBJ databases">
        <title>The genome sequences of Kitasatospora sp. strain HUAS MG31.</title>
        <authorList>
            <person name="Mo P."/>
        </authorList>
    </citation>
    <scope>NUCLEOTIDE SEQUENCE</scope>
    <source>
        <strain evidence="1">HUAS MG31</strain>
    </source>
</reference>
<dbReference type="AlphaFoldDB" id="A0AAU8JXA8"/>
<name>A0AAU8JXA8_9ACTN</name>
<dbReference type="KEGG" id="kcm:ABWK59_12500"/>
<sequence length="134" mass="14298">MLGDLIGEIQGHVTGRRVLGGEHGLAPTVETSVQVEGQLLGVAGRDWATYEARMRADGRLYGTGLGITMTQSGDSVTWRGQGVGTFTGPGRVSWRGSLVWEGGTGALAPLNEYAGVFEYEVDEDKVSGKVWAWK</sequence>
<dbReference type="RefSeq" id="WP_354640524.1">
    <property type="nucleotide sequence ID" value="NZ_CP159872.1"/>
</dbReference>
<evidence type="ECO:0000313" key="1">
    <source>
        <dbReference type="EMBL" id="XCM79686.1"/>
    </source>
</evidence>
<dbReference type="EMBL" id="CP159872">
    <property type="protein sequence ID" value="XCM79686.1"/>
    <property type="molecule type" value="Genomic_DNA"/>
</dbReference>
<gene>
    <name evidence="1" type="ORF">ABWK59_12500</name>
</gene>